<accession>A0A804PV85</accession>
<sequence length="123" mass="14192">MQSRLGCLRWRLRIVRYHMSARELLPPLTITNFVTKIWWLVDLLKNQKSDKVDITIQPEEQEAMNDVLAARFQGDSAHAARTRYFKGSHLLVSCTSTRRDRTTSSSQIASNPPWLNQRGQPLA</sequence>
<evidence type="ECO:0000256" key="1">
    <source>
        <dbReference type="SAM" id="MobiDB-lite"/>
    </source>
</evidence>
<dbReference type="Proteomes" id="UP000007305">
    <property type="component" value="Chromosome 6"/>
</dbReference>
<reference evidence="3" key="1">
    <citation type="journal article" date="2009" name="Science">
        <title>The B73 maize genome: complexity, diversity, and dynamics.</title>
        <authorList>
            <person name="Schnable P.S."/>
            <person name="Ware D."/>
            <person name="Fulton R.S."/>
            <person name="Stein J.C."/>
            <person name="Wei F."/>
            <person name="Pasternak S."/>
            <person name="Liang C."/>
            <person name="Zhang J."/>
            <person name="Fulton L."/>
            <person name="Graves T.A."/>
            <person name="Minx P."/>
            <person name="Reily A.D."/>
            <person name="Courtney L."/>
            <person name="Kruchowski S.S."/>
            <person name="Tomlinson C."/>
            <person name="Strong C."/>
            <person name="Delehaunty K."/>
            <person name="Fronick C."/>
            <person name="Courtney B."/>
            <person name="Rock S.M."/>
            <person name="Belter E."/>
            <person name="Du F."/>
            <person name="Kim K."/>
            <person name="Abbott R.M."/>
            <person name="Cotton M."/>
            <person name="Levy A."/>
            <person name="Marchetto P."/>
            <person name="Ochoa K."/>
            <person name="Jackson S.M."/>
            <person name="Gillam B."/>
            <person name="Chen W."/>
            <person name="Yan L."/>
            <person name="Higginbotham J."/>
            <person name="Cardenas M."/>
            <person name="Waligorski J."/>
            <person name="Applebaum E."/>
            <person name="Phelps L."/>
            <person name="Falcone J."/>
            <person name="Kanchi K."/>
            <person name="Thane T."/>
            <person name="Scimone A."/>
            <person name="Thane N."/>
            <person name="Henke J."/>
            <person name="Wang T."/>
            <person name="Ruppert J."/>
            <person name="Shah N."/>
            <person name="Rotter K."/>
            <person name="Hodges J."/>
            <person name="Ingenthron E."/>
            <person name="Cordes M."/>
            <person name="Kohlberg S."/>
            <person name="Sgro J."/>
            <person name="Delgado B."/>
            <person name="Mead K."/>
            <person name="Chinwalla A."/>
            <person name="Leonard S."/>
            <person name="Crouse K."/>
            <person name="Collura K."/>
            <person name="Kudrna D."/>
            <person name="Currie J."/>
            <person name="He R."/>
            <person name="Angelova A."/>
            <person name="Rajasekar S."/>
            <person name="Mueller T."/>
            <person name="Lomeli R."/>
            <person name="Scara G."/>
            <person name="Ko A."/>
            <person name="Delaney K."/>
            <person name="Wissotski M."/>
            <person name="Lopez G."/>
            <person name="Campos D."/>
            <person name="Braidotti M."/>
            <person name="Ashley E."/>
            <person name="Golser W."/>
            <person name="Kim H."/>
            <person name="Lee S."/>
            <person name="Lin J."/>
            <person name="Dujmic Z."/>
            <person name="Kim W."/>
            <person name="Talag J."/>
            <person name="Zuccolo A."/>
            <person name="Fan C."/>
            <person name="Sebastian A."/>
            <person name="Kramer M."/>
            <person name="Spiegel L."/>
            <person name="Nascimento L."/>
            <person name="Zutavern T."/>
            <person name="Miller B."/>
            <person name="Ambroise C."/>
            <person name="Muller S."/>
            <person name="Spooner W."/>
            <person name="Narechania A."/>
            <person name="Ren L."/>
            <person name="Wei S."/>
            <person name="Kumari S."/>
            <person name="Faga B."/>
            <person name="Levy M.J."/>
            <person name="McMahan L."/>
            <person name="Van Buren P."/>
            <person name="Vaughn M.W."/>
            <person name="Ying K."/>
            <person name="Yeh C.-T."/>
            <person name="Emrich S.J."/>
            <person name="Jia Y."/>
            <person name="Kalyanaraman A."/>
            <person name="Hsia A.-P."/>
            <person name="Barbazuk W.B."/>
            <person name="Baucom R.S."/>
            <person name="Brutnell T.P."/>
            <person name="Carpita N.C."/>
            <person name="Chaparro C."/>
            <person name="Chia J.-M."/>
            <person name="Deragon J.-M."/>
            <person name="Estill J.C."/>
            <person name="Fu Y."/>
            <person name="Jeddeloh J.A."/>
            <person name="Han Y."/>
            <person name="Lee H."/>
            <person name="Li P."/>
            <person name="Lisch D.R."/>
            <person name="Liu S."/>
            <person name="Liu Z."/>
            <person name="Nagel D.H."/>
            <person name="McCann M.C."/>
            <person name="SanMiguel P."/>
            <person name="Myers A.M."/>
            <person name="Nettleton D."/>
            <person name="Nguyen J."/>
            <person name="Penning B.W."/>
            <person name="Ponnala L."/>
            <person name="Schneider K.L."/>
            <person name="Schwartz D.C."/>
            <person name="Sharma A."/>
            <person name="Soderlund C."/>
            <person name="Springer N.M."/>
            <person name="Sun Q."/>
            <person name="Wang H."/>
            <person name="Waterman M."/>
            <person name="Westerman R."/>
            <person name="Wolfgruber T.K."/>
            <person name="Yang L."/>
            <person name="Yu Y."/>
            <person name="Zhang L."/>
            <person name="Zhou S."/>
            <person name="Zhu Q."/>
            <person name="Bennetzen J.L."/>
            <person name="Dawe R.K."/>
            <person name="Jiang J."/>
            <person name="Jiang N."/>
            <person name="Presting G.G."/>
            <person name="Wessler S.R."/>
            <person name="Aluru S."/>
            <person name="Martienssen R.A."/>
            <person name="Clifton S.W."/>
            <person name="McCombie W.R."/>
            <person name="Wing R.A."/>
            <person name="Wilson R.K."/>
        </authorList>
    </citation>
    <scope>NUCLEOTIDE SEQUENCE [LARGE SCALE GENOMIC DNA]</scope>
    <source>
        <strain evidence="3">cv. B73</strain>
    </source>
</reference>
<reference evidence="2" key="2">
    <citation type="submission" date="2019-07" db="EMBL/GenBank/DDBJ databases">
        <authorList>
            <person name="Seetharam A."/>
            <person name="Woodhouse M."/>
            <person name="Cannon E."/>
        </authorList>
    </citation>
    <scope>NUCLEOTIDE SEQUENCE [LARGE SCALE GENOMIC DNA]</scope>
    <source>
        <strain evidence="2">cv. B73</strain>
    </source>
</reference>
<dbReference type="EnsemblPlants" id="Zm00001eb271030_T001">
    <property type="protein sequence ID" value="Zm00001eb271030_P001"/>
    <property type="gene ID" value="Zm00001eb271030"/>
</dbReference>
<dbReference type="AlphaFoldDB" id="A0A804PV85"/>
<feature type="compositionally biased region" description="Polar residues" evidence="1">
    <location>
        <begin position="107"/>
        <end position="123"/>
    </location>
</feature>
<evidence type="ECO:0000313" key="3">
    <source>
        <dbReference type="Proteomes" id="UP000007305"/>
    </source>
</evidence>
<protein>
    <submittedName>
        <fullName evidence="2">Uncharacterized protein</fullName>
    </submittedName>
</protein>
<proteinExistence type="predicted"/>
<organism evidence="2 3">
    <name type="scientific">Zea mays</name>
    <name type="common">Maize</name>
    <dbReference type="NCBI Taxonomy" id="4577"/>
    <lineage>
        <taxon>Eukaryota</taxon>
        <taxon>Viridiplantae</taxon>
        <taxon>Streptophyta</taxon>
        <taxon>Embryophyta</taxon>
        <taxon>Tracheophyta</taxon>
        <taxon>Spermatophyta</taxon>
        <taxon>Magnoliopsida</taxon>
        <taxon>Liliopsida</taxon>
        <taxon>Poales</taxon>
        <taxon>Poaceae</taxon>
        <taxon>PACMAD clade</taxon>
        <taxon>Panicoideae</taxon>
        <taxon>Andropogonodae</taxon>
        <taxon>Andropogoneae</taxon>
        <taxon>Tripsacinae</taxon>
        <taxon>Zea</taxon>
    </lineage>
</organism>
<keyword evidence="3" id="KW-1185">Reference proteome</keyword>
<reference evidence="2" key="3">
    <citation type="submission" date="2021-05" db="UniProtKB">
        <authorList>
            <consortium name="EnsemblPlants"/>
        </authorList>
    </citation>
    <scope>IDENTIFICATION</scope>
    <source>
        <strain evidence="2">cv. B73</strain>
    </source>
</reference>
<name>A0A804PV85_MAIZE</name>
<dbReference type="Gramene" id="Zm00001eb271030_T001">
    <property type="protein sequence ID" value="Zm00001eb271030_P001"/>
    <property type="gene ID" value="Zm00001eb271030"/>
</dbReference>
<dbReference type="InParanoid" id="A0A804PV85"/>
<feature type="region of interest" description="Disordered" evidence="1">
    <location>
        <begin position="96"/>
        <end position="123"/>
    </location>
</feature>
<evidence type="ECO:0000313" key="2">
    <source>
        <dbReference type="EnsemblPlants" id="Zm00001eb271030_P001"/>
    </source>
</evidence>